<reference evidence="1 2" key="1">
    <citation type="journal article" date="2021" name="Hortic Res">
        <title>High-quality reference genome and annotation aids understanding of berry development for evergreen blueberry (Vaccinium darrowii).</title>
        <authorList>
            <person name="Yu J."/>
            <person name="Hulse-Kemp A.M."/>
            <person name="Babiker E."/>
            <person name="Staton M."/>
        </authorList>
    </citation>
    <scope>NUCLEOTIDE SEQUENCE [LARGE SCALE GENOMIC DNA]</scope>
    <source>
        <strain evidence="2">cv. NJ 8807/NJ 8810</strain>
        <tissue evidence="1">Young leaf</tissue>
    </source>
</reference>
<organism evidence="1 2">
    <name type="scientific">Vaccinium darrowii</name>
    <dbReference type="NCBI Taxonomy" id="229202"/>
    <lineage>
        <taxon>Eukaryota</taxon>
        <taxon>Viridiplantae</taxon>
        <taxon>Streptophyta</taxon>
        <taxon>Embryophyta</taxon>
        <taxon>Tracheophyta</taxon>
        <taxon>Spermatophyta</taxon>
        <taxon>Magnoliopsida</taxon>
        <taxon>eudicotyledons</taxon>
        <taxon>Gunneridae</taxon>
        <taxon>Pentapetalae</taxon>
        <taxon>asterids</taxon>
        <taxon>Ericales</taxon>
        <taxon>Ericaceae</taxon>
        <taxon>Vaccinioideae</taxon>
        <taxon>Vaccinieae</taxon>
        <taxon>Vaccinium</taxon>
    </lineage>
</organism>
<accession>A0ACB7YEM4</accession>
<evidence type="ECO:0000313" key="1">
    <source>
        <dbReference type="EMBL" id="KAH7851881.1"/>
    </source>
</evidence>
<evidence type="ECO:0000313" key="2">
    <source>
        <dbReference type="Proteomes" id="UP000828048"/>
    </source>
</evidence>
<dbReference type="EMBL" id="CM037158">
    <property type="protein sequence ID" value="KAH7851881.1"/>
    <property type="molecule type" value="Genomic_DNA"/>
</dbReference>
<dbReference type="Proteomes" id="UP000828048">
    <property type="component" value="Chromosome 8"/>
</dbReference>
<proteinExistence type="predicted"/>
<comment type="caution">
    <text evidence="1">The sequence shown here is derived from an EMBL/GenBank/DDBJ whole genome shotgun (WGS) entry which is preliminary data.</text>
</comment>
<sequence>MFEDLREIVQSIENSFKLPEDEIYDVLKQCCMDPDKAGVRLLSRGVAFTLSLLLFSYMYMQMCSHEGSSSSGSGLQRIPEVQREIVQNLQNSFKVPEEDIYDVLKQCRMDPNKVGVWLLSQDVASTVSLVMFRYMYMHMCSHERSSSSGNSLQGILEDQSEIL</sequence>
<keyword evidence="2" id="KW-1185">Reference proteome</keyword>
<name>A0ACB7YEM4_9ERIC</name>
<protein>
    <submittedName>
        <fullName evidence="1">Uncharacterized protein</fullName>
    </submittedName>
</protein>
<gene>
    <name evidence="1" type="ORF">Vadar_017732</name>
</gene>